<dbReference type="Proteomes" id="UP000658278">
    <property type="component" value="Unassembled WGS sequence"/>
</dbReference>
<feature type="compositionally biased region" description="Basic and acidic residues" evidence="1">
    <location>
        <begin position="1"/>
        <end position="10"/>
    </location>
</feature>
<protein>
    <submittedName>
        <fullName evidence="2">Uncharacterized protein</fullName>
    </submittedName>
</protein>
<reference evidence="2" key="1">
    <citation type="submission" date="2021-01" db="EMBL/GenBank/DDBJ databases">
        <title>Modified the classification status of verrucomicrobia.</title>
        <authorList>
            <person name="Feng X."/>
        </authorList>
    </citation>
    <scope>NUCLEOTIDE SEQUENCE</scope>
    <source>
        <strain evidence="2">KCTC 22201</strain>
    </source>
</reference>
<dbReference type="RefSeq" id="WP_200275506.1">
    <property type="nucleotide sequence ID" value="NZ_JAENII010000001.1"/>
</dbReference>
<dbReference type="AlphaFoldDB" id="A0A934VEL5"/>
<feature type="region of interest" description="Disordered" evidence="1">
    <location>
        <begin position="1"/>
        <end position="69"/>
    </location>
</feature>
<accession>A0A934VEL5</accession>
<evidence type="ECO:0000256" key="1">
    <source>
        <dbReference type="SAM" id="MobiDB-lite"/>
    </source>
</evidence>
<evidence type="ECO:0000313" key="2">
    <source>
        <dbReference type="EMBL" id="MBK1825650.1"/>
    </source>
</evidence>
<proteinExistence type="predicted"/>
<evidence type="ECO:0000313" key="3">
    <source>
        <dbReference type="Proteomes" id="UP000658278"/>
    </source>
</evidence>
<sequence>MEKENSKENAKAATGSSNEEPLSPKEAAEIRHDEEVTGSGIVRSLFMANEPAQRMEVDEAQPDEADQDS</sequence>
<feature type="compositionally biased region" description="Acidic residues" evidence="1">
    <location>
        <begin position="58"/>
        <end position="69"/>
    </location>
</feature>
<name>A0A934VEL5_9BACT</name>
<organism evidence="2 3">
    <name type="scientific">Haloferula rosea</name>
    <dbReference type="NCBI Taxonomy" id="490093"/>
    <lineage>
        <taxon>Bacteria</taxon>
        <taxon>Pseudomonadati</taxon>
        <taxon>Verrucomicrobiota</taxon>
        <taxon>Verrucomicrobiia</taxon>
        <taxon>Verrucomicrobiales</taxon>
        <taxon>Verrucomicrobiaceae</taxon>
        <taxon>Haloferula</taxon>
    </lineage>
</organism>
<gene>
    <name evidence="2" type="ORF">JIN81_01350</name>
</gene>
<dbReference type="EMBL" id="JAENII010000001">
    <property type="protein sequence ID" value="MBK1825650.1"/>
    <property type="molecule type" value="Genomic_DNA"/>
</dbReference>
<keyword evidence="3" id="KW-1185">Reference proteome</keyword>
<feature type="compositionally biased region" description="Basic and acidic residues" evidence="1">
    <location>
        <begin position="22"/>
        <end position="35"/>
    </location>
</feature>
<comment type="caution">
    <text evidence="2">The sequence shown here is derived from an EMBL/GenBank/DDBJ whole genome shotgun (WGS) entry which is preliminary data.</text>
</comment>